<evidence type="ECO:0000313" key="2">
    <source>
        <dbReference type="EMBL" id="CAF4298323.1"/>
    </source>
</evidence>
<dbReference type="AlphaFoldDB" id="A0A815LCF5"/>
<proteinExistence type="predicted"/>
<evidence type="ECO:0000313" key="1">
    <source>
        <dbReference type="EMBL" id="CAF1408077.1"/>
    </source>
</evidence>
<feature type="non-terminal residue" evidence="1">
    <location>
        <position position="202"/>
    </location>
</feature>
<reference evidence="1" key="1">
    <citation type="submission" date="2021-02" db="EMBL/GenBank/DDBJ databases">
        <authorList>
            <person name="Nowell W R."/>
        </authorList>
    </citation>
    <scope>NUCLEOTIDE SEQUENCE</scope>
</reference>
<dbReference type="EMBL" id="CAJOBC010083212">
    <property type="protein sequence ID" value="CAF4298323.1"/>
    <property type="molecule type" value="Genomic_DNA"/>
</dbReference>
<name>A0A815LCF5_9BILA</name>
<gene>
    <name evidence="1" type="ORF">GPM918_LOCUS33430</name>
    <name evidence="2" type="ORF">SRO942_LOCUS34116</name>
</gene>
<accession>A0A815LCF5</accession>
<dbReference type="Proteomes" id="UP000663829">
    <property type="component" value="Unassembled WGS sequence"/>
</dbReference>
<comment type="caution">
    <text evidence="1">The sequence shown here is derived from an EMBL/GenBank/DDBJ whole genome shotgun (WGS) entry which is preliminary data.</text>
</comment>
<dbReference type="OrthoDB" id="9986861at2759"/>
<evidence type="ECO:0000313" key="3">
    <source>
        <dbReference type="Proteomes" id="UP000663829"/>
    </source>
</evidence>
<protein>
    <submittedName>
        <fullName evidence="1">Uncharacterized protein</fullName>
    </submittedName>
</protein>
<keyword evidence="3" id="KW-1185">Reference proteome</keyword>
<dbReference type="Proteomes" id="UP000681722">
    <property type="component" value="Unassembled WGS sequence"/>
</dbReference>
<sequence>GFPRLRERKLEPGYFLKLHHGQLVSSQNNINESYPCMTTSSARLQDRLRIRFCCSLQHFLAARLKPGRRGAKEHAHRIRLTVNEYNYFKSIGIKSQFTPQISFFASLNCIVNLVYGEYKDKVCYVSDFHCKVCKSVDAKGLVVTNTPACDAEIARVVKEKDWNGLFIGYGVRHDQQWFDRIINVVNQSNPKHAECLNPRVSA</sequence>
<dbReference type="EMBL" id="CAJNOQ010017788">
    <property type="protein sequence ID" value="CAF1408077.1"/>
    <property type="molecule type" value="Genomic_DNA"/>
</dbReference>
<organism evidence="1 3">
    <name type="scientific">Didymodactylos carnosus</name>
    <dbReference type="NCBI Taxonomy" id="1234261"/>
    <lineage>
        <taxon>Eukaryota</taxon>
        <taxon>Metazoa</taxon>
        <taxon>Spiralia</taxon>
        <taxon>Gnathifera</taxon>
        <taxon>Rotifera</taxon>
        <taxon>Eurotatoria</taxon>
        <taxon>Bdelloidea</taxon>
        <taxon>Philodinida</taxon>
        <taxon>Philodinidae</taxon>
        <taxon>Didymodactylos</taxon>
    </lineage>
</organism>